<gene>
    <name evidence="2" type="ORF">ALC60_12883</name>
</gene>
<dbReference type="STRING" id="64791.A0A151WJP7"/>
<protein>
    <submittedName>
        <fullName evidence="2">Uncharacterized protein</fullName>
    </submittedName>
</protein>
<reference evidence="2 3" key="1">
    <citation type="submission" date="2015-09" db="EMBL/GenBank/DDBJ databases">
        <title>Trachymyrmex zeteki WGS genome.</title>
        <authorList>
            <person name="Nygaard S."/>
            <person name="Hu H."/>
            <person name="Boomsma J."/>
            <person name="Zhang G."/>
        </authorList>
    </citation>
    <scope>NUCLEOTIDE SEQUENCE [LARGE SCALE GENOMIC DNA]</scope>
    <source>
        <strain evidence="2">Tzet28-1</strain>
        <tissue evidence="2">Whole body</tissue>
    </source>
</reference>
<dbReference type="AlphaFoldDB" id="A0A151WJP7"/>
<accession>A0A151WJP7</accession>
<feature type="coiled-coil region" evidence="1">
    <location>
        <begin position="39"/>
        <end position="66"/>
    </location>
</feature>
<dbReference type="EMBL" id="KQ983039">
    <property type="protein sequence ID" value="KYQ47925.1"/>
    <property type="molecule type" value="Genomic_DNA"/>
</dbReference>
<dbReference type="Proteomes" id="UP000075809">
    <property type="component" value="Unassembled WGS sequence"/>
</dbReference>
<organism evidence="2 3">
    <name type="scientific">Mycetomoellerius zeteki</name>
    <dbReference type="NCBI Taxonomy" id="64791"/>
    <lineage>
        <taxon>Eukaryota</taxon>
        <taxon>Metazoa</taxon>
        <taxon>Ecdysozoa</taxon>
        <taxon>Arthropoda</taxon>
        <taxon>Hexapoda</taxon>
        <taxon>Insecta</taxon>
        <taxon>Pterygota</taxon>
        <taxon>Neoptera</taxon>
        <taxon>Endopterygota</taxon>
        <taxon>Hymenoptera</taxon>
        <taxon>Apocrita</taxon>
        <taxon>Aculeata</taxon>
        <taxon>Formicoidea</taxon>
        <taxon>Formicidae</taxon>
        <taxon>Myrmicinae</taxon>
        <taxon>Mycetomoellerius</taxon>
    </lineage>
</organism>
<proteinExistence type="predicted"/>
<evidence type="ECO:0000313" key="2">
    <source>
        <dbReference type="EMBL" id="KYQ47925.1"/>
    </source>
</evidence>
<evidence type="ECO:0000256" key="1">
    <source>
        <dbReference type="SAM" id="Coils"/>
    </source>
</evidence>
<name>A0A151WJP7_9HYME</name>
<sequence>MDVKCSLQNYNEYRKYLRQMHADRIKKELTKENRLFVERRALRFAEDQARKEAERLKEREKLAIERQHLVQQRLLQEKLRIRKLEERTYRTTRRLKLLKFVRREEQRLLNIKRNERIEQIRQKCKIAAEIARRKVIDTLVDWKKKDKARKKNKEKRLMNIAQQKQKDMEERWTKKWQFQEKNIVKQKILLQRIDARRQKFIEDYNNKINKETVKMKRLLDDAKLFTNCYMKRRLPDGRKLVCCKKYLKNNMVNAH</sequence>
<keyword evidence="1" id="KW-0175">Coiled coil</keyword>
<keyword evidence="3" id="KW-1185">Reference proteome</keyword>
<evidence type="ECO:0000313" key="3">
    <source>
        <dbReference type="Proteomes" id="UP000075809"/>
    </source>
</evidence>